<evidence type="ECO:0000313" key="2">
    <source>
        <dbReference type="Proteomes" id="UP000237798"/>
    </source>
</evidence>
<keyword evidence="2" id="KW-1185">Reference proteome</keyword>
<proteinExistence type="predicted"/>
<accession>A0A2T0BJE4</accession>
<sequence>MKSKFQSLVEEAIELKADHAAMIDVSQIKFYADARRACEKNVCGNYDTNWKGPPAIGPIDKLIDKAKRYEEGLLIQTVHQLSSPFDLKGMKAAAKVYEGIFRKILSHVRVKYKFKDILPLSAGCCRLCKVCTYVDGIECKFPDKAFSSLEAYGIDVIALEKSCGIPYYNGLNTISYVGLILFNEN</sequence>
<dbReference type="AlphaFoldDB" id="A0A2T0BJE4"/>
<dbReference type="OrthoDB" id="5420534at2"/>
<dbReference type="Pfam" id="PF10050">
    <property type="entry name" value="DUF2284"/>
    <property type="match status" value="1"/>
</dbReference>
<organism evidence="1 2">
    <name type="scientific">Clostridium luticellarii</name>
    <dbReference type="NCBI Taxonomy" id="1691940"/>
    <lineage>
        <taxon>Bacteria</taxon>
        <taxon>Bacillati</taxon>
        <taxon>Bacillota</taxon>
        <taxon>Clostridia</taxon>
        <taxon>Eubacteriales</taxon>
        <taxon>Clostridiaceae</taxon>
        <taxon>Clostridium</taxon>
    </lineage>
</organism>
<dbReference type="InterPro" id="IPR019271">
    <property type="entry name" value="DUF2284_metal-binding"/>
</dbReference>
<dbReference type="RefSeq" id="WP_106010105.1">
    <property type="nucleotide sequence ID" value="NZ_PVXP01000041.1"/>
</dbReference>
<reference evidence="1 2" key="1">
    <citation type="submission" date="2018-03" db="EMBL/GenBank/DDBJ databases">
        <title>Genome sequence of Clostridium luticellarii DSM 29923.</title>
        <authorList>
            <person name="Poehlein A."/>
            <person name="Daniel R."/>
        </authorList>
    </citation>
    <scope>NUCLEOTIDE SEQUENCE [LARGE SCALE GENOMIC DNA]</scope>
    <source>
        <strain evidence="1 2">DSM 29923</strain>
    </source>
</reference>
<name>A0A2T0BJE4_9CLOT</name>
<comment type="caution">
    <text evidence="1">The sequence shown here is derived from an EMBL/GenBank/DDBJ whole genome shotgun (WGS) entry which is preliminary data.</text>
</comment>
<evidence type="ECO:0000313" key="1">
    <source>
        <dbReference type="EMBL" id="PRR84018.1"/>
    </source>
</evidence>
<dbReference type="Proteomes" id="UP000237798">
    <property type="component" value="Unassembled WGS sequence"/>
</dbReference>
<protein>
    <recommendedName>
        <fullName evidence="3">Metal-binding protein</fullName>
    </recommendedName>
</protein>
<gene>
    <name evidence="1" type="ORF">CLLU_24960</name>
</gene>
<evidence type="ECO:0008006" key="3">
    <source>
        <dbReference type="Google" id="ProtNLM"/>
    </source>
</evidence>
<dbReference type="EMBL" id="PVXP01000041">
    <property type="protein sequence ID" value="PRR84018.1"/>
    <property type="molecule type" value="Genomic_DNA"/>
</dbReference>